<evidence type="ECO:0000259" key="2">
    <source>
        <dbReference type="Pfam" id="PF00941"/>
    </source>
</evidence>
<organism evidence="3 4">
    <name type="scientific">Capsicum annuum</name>
    <name type="common">Capsicum pepper</name>
    <dbReference type="NCBI Taxonomy" id="4072"/>
    <lineage>
        <taxon>Eukaryota</taxon>
        <taxon>Viridiplantae</taxon>
        <taxon>Streptophyta</taxon>
        <taxon>Embryophyta</taxon>
        <taxon>Tracheophyta</taxon>
        <taxon>Spermatophyta</taxon>
        <taxon>Magnoliopsida</taxon>
        <taxon>eudicotyledons</taxon>
        <taxon>Gunneridae</taxon>
        <taxon>Pentapetalae</taxon>
        <taxon>asterids</taxon>
        <taxon>lamiids</taxon>
        <taxon>Solanales</taxon>
        <taxon>Solanaceae</taxon>
        <taxon>Solanoideae</taxon>
        <taxon>Capsiceae</taxon>
        <taxon>Capsicum</taxon>
    </lineage>
</organism>
<dbReference type="GO" id="GO:0005524">
    <property type="term" value="F:ATP binding"/>
    <property type="evidence" value="ECO:0007669"/>
    <property type="project" value="InterPro"/>
</dbReference>
<name>A0A2G2ZHV6_CAPAN</name>
<comment type="caution">
    <text evidence="3">The sequence shown here is derived from an EMBL/GenBank/DDBJ whole genome shotgun (WGS) entry which is preliminary data.</text>
</comment>
<dbReference type="Pfam" id="PF00004">
    <property type="entry name" value="AAA"/>
    <property type="match status" value="1"/>
</dbReference>
<dbReference type="InterPro" id="IPR027417">
    <property type="entry name" value="P-loop_NTPase"/>
</dbReference>
<dbReference type="Pfam" id="PF00941">
    <property type="entry name" value="FAD_binding_5"/>
    <property type="match status" value="1"/>
</dbReference>
<gene>
    <name evidence="3" type="ORF">T459_14593</name>
</gene>
<dbReference type="SUPFAM" id="SSF52540">
    <property type="entry name" value="P-loop containing nucleoside triphosphate hydrolases"/>
    <property type="match status" value="1"/>
</dbReference>
<dbReference type="SUPFAM" id="SSF56176">
    <property type="entry name" value="FAD-binding/transporter-associated domain-like"/>
    <property type="match status" value="1"/>
</dbReference>
<dbReference type="PANTHER" id="PTHR11908">
    <property type="entry name" value="XANTHINE DEHYDROGENASE"/>
    <property type="match status" value="1"/>
</dbReference>
<evidence type="ECO:0000313" key="3">
    <source>
        <dbReference type="EMBL" id="PHT81578.1"/>
    </source>
</evidence>
<feature type="domain" description="ATPase AAA-type core" evidence="1">
    <location>
        <begin position="177"/>
        <end position="228"/>
    </location>
</feature>
<dbReference type="InterPro" id="IPR016169">
    <property type="entry name" value="FAD-bd_PCMH_sub2"/>
</dbReference>
<dbReference type="GO" id="GO:0016491">
    <property type="term" value="F:oxidoreductase activity"/>
    <property type="evidence" value="ECO:0007669"/>
    <property type="project" value="InterPro"/>
</dbReference>
<accession>A0A2G2ZHV6</accession>
<evidence type="ECO:0008006" key="5">
    <source>
        <dbReference type="Google" id="ProtNLM"/>
    </source>
</evidence>
<dbReference type="AlphaFoldDB" id="A0A2G2ZHV6"/>
<evidence type="ECO:0000313" key="4">
    <source>
        <dbReference type="Proteomes" id="UP000222542"/>
    </source>
</evidence>
<dbReference type="InterPro" id="IPR003959">
    <property type="entry name" value="ATPase_AAA_core"/>
</dbReference>
<dbReference type="InterPro" id="IPR016208">
    <property type="entry name" value="Ald_Oxase/xanthine_DH-like"/>
</dbReference>
<dbReference type="EMBL" id="AYRZ02000005">
    <property type="protein sequence ID" value="PHT81578.1"/>
    <property type="molecule type" value="Genomic_DNA"/>
</dbReference>
<reference evidence="3 4" key="2">
    <citation type="journal article" date="2017" name="Genome Biol.">
        <title>New reference genome sequences of hot pepper reveal the massive evolution of plant disease-resistance genes by retroduplication.</title>
        <authorList>
            <person name="Kim S."/>
            <person name="Park J."/>
            <person name="Yeom S.I."/>
            <person name="Kim Y.M."/>
            <person name="Seo E."/>
            <person name="Kim K.T."/>
            <person name="Kim M.S."/>
            <person name="Lee J.M."/>
            <person name="Cheong K."/>
            <person name="Shin H.S."/>
            <person name="Kim S.B."/>
            <person name="Han K."/>
            <person name="Lee J."/>
            <person name="Park M."/>
            <person name="Lee H.A."/>
            <person name="Lee H.Y."/>
            <person name="Lee Y."/>
            <person name="Oh S."/>
            <person name="Lee J.H."/>
            <person name="Choi E."/>
            <person name="Choi E."/>
            <person name="Lee S.E."/>
            <person name="Jeon J."/>
            <person name="Kim H."/>
            <person name="Choi G."/>
            <person name="Song H."/>
            <person name="Lee J."/>
            <person name="Lee S.C."/>
            <person name="Kwon J.K."/>
            <person name="Lee H.Y."/>
            <person name="Koo N."/>
            <person name="Hong Y."/>
            <person name="Kim R.W."/>
            <person name="Kang W.H."/>
            <person name="Huh J.H."/>
            <person name="Kang B.C."/>
            <person name="Yang T.J."/>
            <person name="Lee Y.H."/>
            <person name="Bennetzen J.L."/>
            <person name="Choi D."/>
        </authorList>
    </citation>
    <scope>NUCLEOTIDE SEQUENCE [LARGE SCALE GENOMIC DNA]</scope>
    <source>
        <strain evidence="4">cv. CM334</strain>
    </source>
</reference>
<feature type="domain" description="Molybdopterin dehydrogenase FAD-binding" evidence="2">
    <location>
        <begin position="1"/>
        <end position="63"/>
    </location>
</feature>
<keyword evidence="4" id="KW-1185">Reference proteome</keyword>
<dbReference type="STRING" id="4072.A0A2G2ZHV6"/>
<reference evidence="3 4" key="1">
    <citation type="journal article" date="2014" name="Nat. Genet.">
        <title>Genome sequence of the hot pepper provides insights into the evolution of pungency in Capsicum species.</title>
        <authorList>
            <person name="Kim S."/>
            <person name="Park M."/>
            <person name="Yeom S.I."/>
            <person name="Kim Y.M."/>
            <person name="Lee J.M."/>
            <person name="Lee H.A."/>
            <person name="Seo E."/>
            <person name="Choi J."/>
            <person name="Cheong K."/>
            <person name="Kim K.T."/>
            <person name="Jung K."/>
            <person name="Lee G.W."/>
            <person name="Oh S.K."/>
            <person name="Bae C."/>
            <person name="Kim S.B."/>
            <person name="Lee H.Y."/>
            <person name="Kim S.Y."/>
            <person name="Kim M.S."/>
            <person name="Kang B.C."/>
            <person name="Jo Y.D."/>
            <person name="Yang H.B."/>
            <person name="Jeong H.J."/>
            <person name="Kang W.H."/>
            <person name="Kwon J.K."/>
            <person name="Shin C."/>
            <person name="Lim J.Y."/>
            <person name="Park J.H."/>
            <person name="Huh J.H."/>
            <person name="Kim J.S."/>
            <person name="Kim B.D."/>
            <person name="Cohen O."/>
            <person name="Paran I."/>
            <person name="Suh M.C."/>
            <person name="Lee S.B."/>
            <person name="Kim Y.K."/>
            <person name="Shin Y."/>
            <person name="Noh S.J."/>
            <person name="Park J."/>
            <person name="Seo Y.S."/>
            <person name="Kwon S.Y."/>
            <person name="Kim H.A."/>
            <person name="Park J.M."/>
            <person name="Kim H.J."/>
            <person name="Choi S.B."/>
            <person name="Bosland P.W."/>
            <person name="Reeves G."/>
            <person name="Jo S.H."/>
            <person name="Lee B.W."/>
            <person name="Cho H.T."/>
            <person name="Choi H.S."/>
            <person name="Lee M.S."/>
            <person name="Yu Y."/>
            <person name="Do Choi Y."/>
            <person name="Park B.S."/>
            <person name="van Deynze A."/>
            <person name="Ashrafi H."/>
            <person name="Hill T."/>
            <person name="Kim W.T."/>
            <person name="Pai H.S."/>
            <person name="Ahn H.K."/>
            <person name="Yeam I."/>
            <person name="Giovannoni J.J."/>
            <person name="Rose J.K."/>
            <person name="Sorensen I."/>
            <person name="Lee S.J."/>
            <person name="Kim R.W."/>
            <person name="Choi I.Y."/>
            <person name="Choi B.S."/>
            <person name="Lim J.S."/>
            <person name="Lee Y.H."/>
            <person name="Choi D."/>
        </authorList>
    </citation>
    <scope>NUCLEOTIDE SEQUENCE [LARGE SCALE GENOMIC DNA]</scope>
    <source>
        <strain evidence="4">cv. CM334</strain>
    </source>
</reference>
<dbReference type="GO" id="GO:0016887">
    <property type="term" value="F:ATP hydrolysis activity"/>
    <property type="evidence" value="ECO:0007669"/>
    <property type="project" value="InterPro"/>
</dbReference>
<evidence type="ECO:0000259" key="1">
    <source>
        <dbReference type="Pfam" id="PF00004"/>
    </source>
</evidence>
<dbReference type="Proteomes" id="UP000222542">
    <property type="component" value="Unassembled WGS sequence"/>
</dbReference>
<dbReference type="InterPro" id="IPR002346">
    <property type="entry name" value="Mopterin_DH_FAD-bd"/>
</dbReference>
<dbReference type="Gramene" id="PHT81578">
    <property type="protein sequence ID" value="PHT81578"/>
    <property type="gene ID" value="T459_14593"/>
</dbReference>
<dbReference type="Gene3D" id="3.40.50.300">
    <property type="entry name" value="P-loop containing nucleotide triphosphate hydrolases"/>
    <property type="match status" value="1"/>
</dbReference>
<proteinExistence type="predicted"/>
<dbReference type="Gene3D" id="3.30.465.10">
    <property type="match status" value="1"/>
</dbReference>
<dbReference type="GO" id="GO:0050660">
    <property type="term" value="F:flavin adenine dinucleotide binding"/>
    <property type="evidence" value="ECO:0007669"/>
    <property type="project" value="InterPro"/>
</dbReference>
<protein>
    <recommendedName>
        <fullName evidence="5">ATPase AAA-type core domain-containing protein</fullName>
    </recommendedName>
</protein>
<dbReference type="PANTHER" id="PTHR11908:SF133">
    <property type="entry name" value="ABSCISIC-ALDEHYDE OXIDASE-LIKE"/>
    <property type="match status" value="1"/>
</dbReference>
<dbReference type="GO" id="GO:0005506">
    <property type="term" value="F:iron ion binding"/>
    <property type="evidence" value="ECO:0007669"/>
    <property type="project" value="InterPro"/>
</dbReference>
<dbReference type="InterPro" id="IPR036318">
    <property type="entry name" value="FAD-bd_PCMH-like_sf"/>
</dbReference>
<sequence length="246" mass="27111">MEKIASPFVRNSANVGRNLVMAQKNSFPSDISTLFLELYATISLMTNHGIEKFTWEELLSRPHLDLRIVLLSICKTVKKDQSSVQTHSRFFYVFEFLNALTGVHSSISGDLLDGINDISAEEVSESSNNGCISQGSKQTPLSSTKQVVKSSTKYYPVGESIKKVELPCKLLVVENSTLATFLRVVGSELIQKYLGDGPKLVRELFRVANDLSPSIVFIDEIGAVGTKRVVSGIINLKIGILWISVN</sequence>